<name>A0A6I4UH05_9SPHN</name>
<feature type="domain" description="Oxidoreductase molybdopterin-binding" evidence="1">
    <location>
        <begin position="100"/>
        <end position="270"/>
    </location>
</feature>
<dbReference type="AlphaFoldDB" id="A0A6I4UH05"/>
<dbReference type="Pfam" id="PF00174">
    <property type="entry name" value="Oxidored_molyb"/>
    <property type="match status" value="1"/>
</dbReference>
<dbReference type="RefSeq" id="WP_160759306.1">
    <property type="nucleotide sequence ID" value="NZ_BAAADZ010000002.1"/>
</dbReference>
<evidence type="ECO:0000259" key="1">
    <source>
        <dbReference type="Pfam" id="PF00174"/>
    </source>
</evidence>
<dbReference type="GO" id="GO:0006790">
    <property type="term" value="P:sulfur compound metabolic process"/>
    <property type="evidence" value="ECO:0007669"/>
    <property type="project" value="TreeGrafter"/>
</dbReference>
<dbReference type="PRINTS" id="PR00407">
    <property type="entry name" value="EUMOPTERIN"/>
</dbReference>
<dbReference type="Gene3D" id="2.60.40.650">
    <property type="match status" value="1"/>
</dbReference>
<comment type="caution">
    <text evidence="2">The sequence shown here is derived from an EMBL/GenBank/DDBJ whole genome shotgun (WGS) entry which is preliminary data.</text>
</comment>
<evidence type="ECO:0000313" key="3">
    <source>
        <dbReference type="Proteomes" id="UP000430021"/>
    </source>
</evidence>
<proteinExistence type="predicted"/>
<dbReference type="GO" id="GO:0020037">
    <property type="term" value="F:heme binding"/>
    <property type="evidence" value="ECO:0007669"/>
    <property type="project" value="TreeGrafter"/>
</dbReference>
<dbReference type="SUPFAM" id="SSF81296">
    <property type="entry name" value="E set domains"/>
    <property type="match status" value="1"/>
</dbReference>
<dbReference type="InterPro" id="IPR014756">
    <property type="entry name" value="Ig_E-set"/>
</dbReference>
<dbReference type="OrthoDB" id="9795587at2"/>
<dbReference type="InterPro" id="IPR008335">
    <property type="entry name" value="Mopterin_OxRdtase_euk"/>
</dbReference>
<dbReference type="InterPro" id="IPR036374">
    <property type="entry name" value="OxRdtase_Mopterin-bd_sf"/>
</dbReference>
<sequence>MGVTKPEQDAGARLTRRALIAGAGGAALAAPVLAQELGQMIDLGLPGGPSLRPLTPAFPGKGEMIVQRIRPPLLETPMEAFSEGTITPNDRMFVRWNWDMPSAVKAADHRVAVGGAVKAPLSLTLDDIANAGEHVEVTAINQCAGNGRGLSEPRVTGTQWGNGAMGCAKWTGVRLKDVLAKAGVAAGATRVRFAGLDVPLTDGAPQFIKSIPLDIAMRDDVLVAWGMNGEPLPLLHGYPLRIVVPGWFSTYWVKMLSTIEVLTGEDDSYYVAKSYRMPAAPITPDDKDFPTVSITTMPPRAFITSHADGAALARGKPLALEGIAMGGDAALARVDLVGQGLELPCELGPDEGRYAFRRWSVTLPAVMQDLAGIGVRAANANGIVQPETLVWNPSGYARNVIERITLRAQ</sequence>
<dbReference type="EMBL" id="WTYB01000001">
    <property type="protein sequence ID" value="MXP37144.1"/>
    <property type="molecule type" value="Genomic_DNA"/>
</dbReference>
<dbReference type="PANTHER" id="PTHR19372:SF7">
    <property type="entry name" value="SULFITE OXIDASE, MITOCHONDRIAL"/>
    <property type="match status" value="1"/>
</dbReference>
<reference evidence="2 3" key="1">
    <citation type="submission" date="2019-12" db="EMBL/GenBank/DDBJ databases">
        <title>Genomic-based taxomic classification of the family Erythrobacteraceae.</title>
        <authorList>
            <person name="Xu L."/>
        </authorList>
    </citation>
    <scope>NUCLEOTIDE SEQUENCE [LARGE SCALE GENOMIC DNA]</scope>
    <source>
        <strain evidence="2 3">JCM 10282</strain>
    </source>
</reference>
<evidence type="ECO:0000313" key="2">
    <source>
        <dbReference type="EMBL" id="MXP37144.1"/>
    </source>
</evidence>
<dbReference type="Gene3D" id="3.90.420.10">
    <property type="entry name" value="Oxidoreductase, molybdopterin-binding domain"/>
    <property type="match status" value="1"/>
</dbReference>
<organism evidence="2 3">
    <name type="scientific">Erythrobacter ramosus</name>
    <dbReference type="NCBI Taxonomy" id="35811"/>
    <lineage>
        <taxon>Bacteria</taxon>
        <taxon>Pseudomonadati</taxon>
        <taxon>Pseudomonadota</taxon>
        <taxon>Alphaproteobacteria</taxon>
        <taxon>Sphingomonadales</taxon>
        <taxon>Erythrobacteraceae</taxon>
        <taxon>Erythrobacter/Porphyrobacter group</taxon>
        <taxon>Erythrobacter</taxon>
    </lineage>
</organism>
<accession>A0A6I4UH05</accession>
<dbReference type="GO" id="GO:0008482">
    <property type="term" value="F:sulfite oxidase activity"/>
    <property type="evidence" value="ECO:0007669"/>
    <property type="project" value="TreeGrafter"/>
</dbReference>
<protein>
    <submittedName>
        <fullName evidence="2">Molybdopterin-dependent oxidoreductase</fullName>
    </submittedName>
</protein>
<dbReference type="SUPFAM" id="SSF56524">
    <property type="entry name" value="Oxidoreductase molybdopterin-binding domain"/>
    <property type="match status" value="1"/>
</dbReference>
<dbReference type="PANTHER" id="PTHR19372">
    <property type="entry name" value="SULFITE REDUCTASE"/>
    <property type="match status" value="1"/>
</dbReference>
<dbReference type="Proteomes" id="UP000430021">
    <property type="component" value="Unassembled WGS sequence"/>
</dbReference>
<dbReference type="InterPro" id="IPR000572">
    <property type="entry name" value="OxRdtase_Mopterin-bd_dom"/>
</dbReference>
<gene>
    <name evidence="2" type="ORF">GRI59_00775</name>
</gene>
<dbReference type="GO" id="GO:0043546">
    <property type="term" value="F:molybdopterin cofactor binding"/>
    <property type="evidence" value="ECO:0007669"/>
    <property type="project" value="TreeGrafter"/>
</dbReference>